<evidence type="ECO:0000256" key="12">
    <source>
        <dbReference type="HAMAP-Rule" id="MF_00365"/>
    </source>
</evidence>
<accession>G9YEH4</accession>
<dbReference type="PATRIC" id="fig|861450.3.peg.32"/>
<evidence type="ECO:0000313" key="15">
    <source>
        <dbReference type="EMBL" id="EHM44068.1"/>
    </source>
</evidence>
<dbReference type="HOGENOM" id="CLU_040267_0_1_9"/>
<evidence type="ECO:0000256" key="8">
    <source>
        <dbReference type="ARBA" id="ARBA00022840"/>
    </source>
</evidence>
<dbReference type="eggNOG" id="COG1195">
    <property type="taxonomic scope" value="Bacteria"/>
</dbReference>
<keyword evidence="16" id="KW-1185">Reference proteome</keyword>
<dbReference type="GO" id="GO:0000731">
    <property type="term" value="P:DNA synthesis involved in DNA repair"/>
    <property type="evidence" value="ECO:0007669"/>
    <property type="project" value="TreeGrafter"/>
</dbReference>
<feature type="domain" description="RecF/RecN/SMC N-terminal" evidence="14">
    <location>
        <begin position="3"/>
        <end position="354"/>
    </location>
</feature>
<reference evidence="15 16" key="1">
    <citation type="submission" date="2011-08" db="EMBL/GenBank/DDBJ databases">
        <authorList>
            <person name="Weinstock G."/>
            <person name="Sodergren E."/>
            <person name="Clifton S."/>
            <person name="Fulton L."/>
            <person name="Fulton B."/>
            <person name="Courtney L."/>
            <person name="Fronick C."/>
            <person name="Harrison M."/>
            <person name="Strong C."/>
            <person name="Farmer C."/>
            <person name="Delahaunty K."/>
            <person name="Markovic C."/>
            <person name="Hall O."/>
            <person name="Minx P."/>
            <person name="Tomlinson C."/>
            <person name="Mitreva M."/>
            <person name="Hou S."/>
            <person name="Chen J."/>
            <person name="Wollam A."/>
            <person name="Pepin K.H."/>
            <person name="Johnson M."/>
            <person name="Bhonagiri V."/>
            <person name="Zhang X."/>
            <person name="Suruliraj S."/>
            <person name="Warren W."/>
            <person name="Chinwalla A."/>
            <person name="Mardis E.R."/>
            <person name="Wilson R.K."/>
        </authorList>
    </citation>
    <scope>NUCLEOTIDE SEQUENCE [LARGE SCALE GENOMIC DNA]</scope>
    <source>
        <strain evidence="15 16">F0357</strain>
    </source>
</reference>
<evidence type="ECO:0000256" key="11">
    <source>
        <dbReference type="ARBA" id="ARBA00023236"/>
    </source>
</evidence>
<evidence type="ECO:0000256" key="5">
    <source>
        <dbReference type="ARBA" id="ARBA00022705"/>
    </source>
</evidence>
<dbReference type="EMBL" id="AGCJ01000001">
    <property type="protein sequence ID" value="EHM44068.1"/>
    <property type="molecule type" value="Genomic_DNA"/>
</dbReference>
<comment type="similarity">
    <text evidence="2 12 13">Belongs to the RecF family.</text>
</comment>
<evidence type="ECO:0000259" key="14">
    <source>
        <dbReference type="Pfam" id="PF02463"/>
    </source>
</evidence>
<keyword evidence="6 12" id="KW-0547">Nucleotide-binding</keyword>
<feature type="binding site" evidence="12">
    <location>
        <begin position="30"/>
        <end position="37"/>
    </location>
    <ligand>
        <name>ATP</name>
        <dbReference type="ChEBI" id="CHEBI:30616"/>
    </ligand>
</feature>
<comment type="subcellular location">
    <subcellularLocation>
        <location evidence="1 12 13">Cytoplasm</location>
    </subcellularLocation>
</comment>
<dbReference type="PROSITE" id="PS00617">
    <property type="entry name" value="RECF_1"/>
    <property type="match status" value="1"/>
</dbReference>
<dbReference type="InterPro" id="IPR042174">
    <property type="entry name" value="RecF_2"/>
</dbReference>
<dbReference type="Gene3D" id="1.20.1050.90">
    <property type="entry name" value="RecF/RecN/SMC, N-terminal domain"/>
    <property type="match status" value="1"/>
</dbReference>
<evidence type="ECO:0000256" key="4">
    <source>
        <dbReference type="ARBA" id="ARBA00022490"/>
    </source>
</evidence>
<dbReference type="Proteomes" id="UP000005481">
    <property type="component" value="Unassembled WGS sequence"/>
</dbReference>
<evidence type="ECO:0000256" key="9">
    <source>
        <dbReference type="ARBA" id="ARBA00023125"/>
    </source>
</evidence>
<name>G9YEH4_9FIRM</name>
<protein>
    <recommendedName>
        <fullName evidence="3 12">DNA replication and repair protein RecF</fullName>
    </recommendedName>
</protein>
<dbReference type="InterPro" id="IPR003395">
    <property type="entry name" value="RecF/RecN/SMC_N"/>
</dbReference>
<dbReference type="GO" id="GO:0006260">
    <property type="term" value="P:DNA replication"/>
    <property type="evidence" value="ECO:0007669"/>
    <property type="project" value="UniProtKB-UniRule"/>
</dbReference>
<evidence type="ECO:0000256" key="6">
    <source>
        <dbReference type="ARBA" id="ARBA00022741"/>
    </source>
</evidence>
<keyword evidence="5 12" id="KW-0235">DNA replication</keyword>
<evidence type="ECO:0000313" key="16">
    <source>
        <dbReference type="Proteomes" id="UP000005481"/>
    </source>
</evidence>
<dbReference type="SUPFAM" id="SSF52540">
    <property type="entry name" value="P-loop containing nucleoside triphosphate hydrolases"/>
    <property type="match status" value="1"/>
</dbReference>
<dbReference type="PANTHER" id="PTHR32182:SF0">
    <property type="entry name" value="DNA REPLICATION AND REPAIR PROTEIN RECF"/>
    <property type="match status" value="1"/>
</dbReference>
<proteinExistence type="inferred from homology"/>
<keyword evidence="9 12" id="KW-0238">DNA-binding</keyword>
<dbReference type="GO" id="GO:0005737">
    <property type="term" value="C:cytoplasm"/>
    <property type="evidence" value="ECO:0007669"/>
    <property type="project" value="UniProtKB-SubCell"/>
</dbReference>
<dbReference type="GO" id="GO:0006302">
    <property type="term" value="P:double-strand break repair"/>
    <property type="evidence" value="ECO:0007669"/>
    <property type="project" value="TreeGrafter"/>
</dbReference>
<dbReference type="GO" id="GO:0003697">
    <property type="term" value="F:single-stranded DNA binding"/>
    <property type="evidence" value="ECO:0007669"/>
    <property type="project" value="UniProtKB-UniRule"/>
</dbReference>
<dbReference type="PROSITE" id="PS00618">
    <property type="entry name" value="RECF_2"/>
    <property type="match status" value="1"/>
</dbReference>
<keyword evidence="4 12" id="KW-0963">Cytoplasm</keyword>
<evidence type="ECO:0000256" key="10">
    <source>
        <dbReference type="ARBA" id="ARBA00023204"/>
    </source>
</evidence>
<dbReference type="Gene3D" id="3.40.50.300">
    <property type="entry name" value="P-loop containing nucleotide triphosphate hydrolases"/>
    <property type="match status" value="1"/>
</dbReference>
<dbReference type="HAMAP" id="MF_00365">
    <property type="entry name" value="RecF"/>
    <property type="match status" value="1"/>
</dbReference>
<keyword evidence="7 12" id="KW-0227">DNA damage</keyword>
<organism evidence="15 16">
    <name type="scientific">Anaeroglobus geminatus F0357</name>
    <dbReference type="NCBI Taxonomy" id="861450"/>
    <lineage>
        <taxon>Bacteria</taxon>
        <taxon>Bacillati</taxon>
        <taxon>Bacillota</taxon>
        <taxon>Negativicutes</taxon>
        <taxon>Veillonellales</taxon>
        <taxon>Veillonellaceae</taxon>
        <taxon>Anaeroglobus</taxon>
    </lineage>
</organism>
<sequence length="367" mass="42907">MIITRVRLQGFRNYESVDISFPKSIIIFYGRNGQGKTNLLESMYAGCIGKSYRGVGDIDILRQGSNEGSVIIDFVRNNVEQEVKIIFSRFEKKSAYINNTKVKIKELFGTLQAVMFSPDDLQLIKGTPLLRRRFMDMEISQVNQTYYHLLLQYNRAVAQRNILLRKMKYKRCISLDEWDEQLAQFSAEIVKKRLESLKKIRFMAGIIYKRLTRNKENLTLTYVQPYNKGIGDEQNITDPEWYYRLLKKNRQYDIYRISTSVGPHRDDLILGTEAGNLRRFGSQGQQRTAVLALKLSELEFIKSESGEYPVLLLDDVMSELDEGRRNSLLEFVHERIQTFITATDDAVFRKKKEYHFLHVVNGKVKYD</sequence>
<dbReference type="PANTHER" id="PTHR32182">
    <property type="entry name" value="DNA REPLICATION AND REPAIR PROTEIN RECF"/>
    <property type="match status" value="1"/>
</dbReference>
<dbReference type="InterPro" id="IPR018078">
    <property type="entry name" value="DNA-binding_RecF_CS"/>
</dbReference>
<dbReference type="STRING" id="861450.HMPREF0080_00032"/>
<dbReference type="GO" id="GO:0009432">
    <property type="term" value="P:SOS response"/>
    <property type="evidence" value="ECO:0007669"/>
    <property type="project" value="UniProtKB-UniRule"/>
</dbReference>
<evidence type="ECO:0000256" key="3">
    <source>
        <dbReference type="ARBA" id="ARBA00020170"/>
    </source>
</evidence>
<gene>
    <name evidence="12" type="primary">recF</name>
    <name evidence="15" type="ORF">HMPREF0080_00032</name>
</gene>
<evidence type="ECO:0000256" key="2">
    <source>
        <dbReference type="ARBA" id="ARBA00008016"/>
    </source>
</evidence>
<evidence type="ECO:0000256" key="13">
    <source>
        <dbReference type="RuleBase" id="RU000578"/>
    </source>
</evidence>
<dbReference type="RefSeq" id="WP_006789010.1">
    <property type="nucleotide sequence ID" value="NZ_JH417560.1"/>
</dbReference>
<dbReference type="NCBIfam" id="TIGR00611">
    <property type="entry name" value="recf"/>
    <property type="match status" value="1"/>
</dbReference>
<dbReference type="InterPro" id="IPR001238">
    <property type="entry name" value="DNA-binding_RecF"/>
</dbReference>
<keyword evidence="10 12" id="KW-0234">DNA repair</keyword>
<comment type="caution">
    <text evidence="15">The sequence shown here is derived from an EMBL/GenBank/DDBJ whole genome shotgun (WGS) entry which is preliminary data.</text>
</comment>
<keyword evidence="8 12" id="KW-0067">ATP-binding</keyword>
<evidence type="ECO:0000256" key="7">
    <source>
        <dbReference type="ARBA" id="ARBA00022763"/>
    </source>
</evidence>
<dbReference type="AlphaFoldDB" id="G9YEH4"/>
<dbReference type="GO" id="GO:0005524">
    <property type="term" value="F:ATP binding"/>
    <property type="evidence" value="ECO:0007669"/>
    <property type="project" value="UniProtKB-UniRule"/>
</dbReference>
<comment type="function">
    <text evidence="12 13">The RecF protein is involved in DNA metabolism; it is required for DNA replication and normal SOS inducibility. RecF binds preferentially to single-stranded, linear DNA. It also seems to bind ATP.</text>
</comment>
<keyword evidence="11 12" id="KW-0742">SOS response</keyword>
<dbReference type="Pfam" id="PF02463">
    <property type="entry name" value="SMC_N"/>
    <property type="match status" value="1"/>
</dbReference>
<evidence type="ECO:0000256" key="1">
    <source>
        <dbReference type="ARBA" id="ARBA00004496"/>
    </source>
</evidence>
<dbReference type="InterPro" id="IPR027417">
    <property type="entry name" value="P-loop_NTPase"/>
</dbReference>